<dbReference type="Pfam" id="PF00533">
    <property type="entry name" value="BRCT"/>
    <property type="match status" value="1"/>
</dbReference>
<evidence type="ECO:0000313" key="3">
    <source>
        <dbReference type="Proteomes" id="UP000011559"/>
    </source>
</evidence>
<sequence>MVNLYVSQDLIISNQMSDMEPGHEIGGAGISDATDLDGLKVVFTGRLSELTRSESTELVESHGGKVTNNISHQSDVLVVGKNPGSEKIEFFEENEIPTLTEPEFYSLFGEKFSHVEGVSADVGTQSTLAGSDDDTIEITIQPLLIQIVTTDAEQQGKEFNSVVEDSTRHLLKRVIDGTSPSWNKAESAESVEVTLPDKLLAMVETVVSNEEEVDSVGDFVSAAIRAEYGFDSIAEEELTIELPNGVLTAIELLSENDDDAVDQAAKELIYEGLQNRLQTE</sequence>
<feature type="domain" description="BRCT" evidence="1">
    <location>
        <begin position="31"/>
        <end position="101"/>
    </location>
</feature>
<proteinExistence type="predicted"/>
<organism evidence="2 3">
    <name type="scientific">Haloferax prahovense (strain DSM 18310 / JCM 13924 / TL6)</name>
    <dbReference type="NCBI Taxonomy" id="1227461"/>
    <lineage>
        <taxon>Archaea</taxon>
        <taxon>Methanobacteriati</taxon>
        <taxon>Methanobacteriota</taxon>
        <taxon>Stenosarchaea group</taxon>
        <taxon>Halobacteria</taxon>
        <taxon>Halobacteriales</taxon>
        <taxon>Haloferacaceae</taxon>
        <taxon>Haloferax</taxon>
    </lineage>
</organism>
<keyword evidence="2" id="KW-0436">Ligase</keyword>
<dbReference type="PROSITE" id="PS50172">
    <property type="entry name" value="BRCT"/>
    <property type="match status" value="1"/>
</dbReference>
<protein>
    <submittedName>
        <fullName evidence="2">NAD-dependent DNA ligase LigA</fullName>
        <ecNumber evidence="2">6.5.1.2</ecNumber>
    </submittedName>
</protein>
<dbReference type="InterPro" id="IPR001357">
    <property type="entry name" value="BRCT_dom"/>
</dbReference>
<dbReference type="InterPro" id="IPR036420">
    <property type="entry name" value="BRCT_dom_sf"/>
</dbReference>
<dbReference type="GO" id="GO:0003911">
    <property type="term" value="F:DNA ligase (NAD+) activity"/>
    <property type="evidence" value="ECO:0007669"/>
    <property type="project" value="UniProtKB-EC"/>
</dbReference>
<comment type="caution">
    <text evidence="2">The sequence shown here is derived from an EMBL/GenBank/DDBJ whole genome shotgun (WGS) entry which is preliminary data.</text>
</comment>
<dbReference type="Gene3D" id="3.40.50.10190">
    <property type="entry name" value="BRCT domain"/>
    <property type="match status" value="1"/>
</dbReference>
<gene>
    <name evidence="2" type="primary">ligA</name>
    <name evidence="2" type="ORF">C457_13509</name>
</gene>
<evidence type="ECO:0000313" key="2">
    <source>
        <dbReference type="EMBL" id="ELZ67057.1"/>
    </source>
</evidence>
<keyword evidence="3" id="KW-1185">Reference proteome</keyword>
<dbReference type="CDD" id="cd17748">
    <property type="entry name" value="BRCT_DNA_ligase_like"/>
    <property type="match status" value="1"/>
</dbReference>
<name>M0G6B1_HALPT</name>
<evidence type="ECO:0000259" key="1">
    <source>
        <dbReference type="PROSITE" id="PS50172"/>
    </source>
</evidence>
<dbReference type="EMBL" id="AOLG01000047">
    <property type="protein sequence ID" value="ELZ67057.1"/>
    <property type="molecule type" value="Genomic_DNA"/>
</dbReference>
<dbReference type="Proteomes" id="UP000011559">
    <property type="component" value="Unassembled WGS sequence"/>
</dbReference>
<reference evidence="2 3" key="1">
    <citation type="journal article" date="2014" name="PLoS Genet.">
        <title>Phylogenetically driven sequencing of extremely halophilic archaea reveals strategies for static and dynamic osmo-response.</title>
        <authorList>
            <person name="Becker E.A."/>
            <person name="Seitzer P.M."/>
            <person name="Tritt A."/>
            <person name="Larsen D."/>
            <person name="Krusor M."/>
            <person name="Yao A.I."/>
            <person name="Wu D."/>
            <person name="Madern D."/>
            <person name="Eisen J.A."/>
            <person name="Darling A.E."/>
            <person name="Facciotti M.T."/>
        </authorList>
    </citation>
    <scope>NUCLEOTIDE SEQUENCE [LARGE SCALE GENOMIC DNA]</scope>
    <source>
        <strain evidence="3">DSM 18310 / JCM 13924 / TL6</strain>
    </source>
</reference>
<dbReference type="EC" id="6.5.1.2" evidence="2"/>
<dbReference type="SUPFAM" id="SSF52113">
    <property type="entry name" value="BRCT domain"/>
    <property type="match status" value="1"/>
</dbReference>
<dbReference type="SMART" id="SM00292">
    <property type="entry name" value="BRCT"/>
    <property type="match status" value="1"/>
</dbReference>
<dbReference type="AlphaFoldDB" id="M0G6B1"/>
<accession>M0G6B1</accession>